<sequence length="739" mass="81432">MSKIRSARRLLLPLAVAAVGCTSENSPQTNDSDVLQRGQAFVAIPRANGGNNESFYLAVSKKELDRRYFLSADMKQAYPGRAASSAVRSLGTRVVAFHEQDGKILVLDVQDGRTSKDAISVPVDPLQMVEAYPIVDDYAPFFHLAEHDHYVLFDPAAGIRRFGVAPDSYESQATSPLRLRVDLSYLQSFRSIHDGAAFEQVFAGTLNDASGAPRREPTVSGTLGIALRRYAEGENFRAANATGFSRPYFLRAEPLRAKNPGDMVRPVNEFRPVAKWNIHPGMKPIRWRISRPFVDLGTQYPKYDIVGAIQAGVENWNAVFGFKALEAHVASTPDAQTDDDENDVIYDNDPTYRFAFADSRVNPNTGEIRGASVYFNAVWLREAIERLDPQPGSSAPDSARVPQILPPALPITWGEFRPTPLCTLWAPGTGLPQNAATRVDPARAVEKFLTFITLHEIGHTLGLRHNFKGSLVPSPQQNSVMDYLDAEDVVAADRDHPGPYDDDAIRLLYGFSSSEPAQPFCTDDSVGVDPTCMAYDHTEDPLAKFWGPTYNGFLESVLRNQDPTGSFMRAIHRFYLTGLSGFLISGTSSDQARAWSQLDQLLAVGIDHTADNINYPGYTNRLSAYQNHLLHRLFFDPPNRPGSTARDLVLTGDALAAFTTSLKGVIVNGDRYRGWDTRRTAVDVLKKMQVQAAYDALLAARASLAASRPKPGDDATGGEATRTDDLIAWIDSVTHPYYK</sequence>
<protein>
    <submittedName>
        <fullName evidence="3">Zinc-dependent metalloprotease</fullName>
    </submittedName>
</protein>
<dbReference type="EMBL" id="CP089982">
    <property type="protein sequence ID" value="WXA95351.1"/>
    <property type="molecule type" value="Genomic_DNA"/>
</dbReference>
<dbReference type="PROSITE" id="PS51257">
    <property type="entry name" value="PROKAR_LIPOPROTEIN"/>
    <property type="match status" value="1"/>
</dbReference>
<feature type="domain" description="EcxA zinc-binding" evidence="2">
    <location>
        <begin position="441"/>
        <end position="510"/>
    </location>
</feature>
<keyword evidence="3" id="KW-0645">Protease</keyword>
<dbReference type="SUPFAM" id="SSF55486">
    <property type="entry name" value="Metalloproteases ('zincins'), catalytic domain"/>
    <property type="match status" value="1"/>
</dbReference>
<proteinExistence type="predicted"/>
<dbReference type="GO" id="GO:0008237">
    <property type="term" value="F:metallopeptidase activity"/>
    <property type="evidence" value="ECO:0007669"/>
    <property type="project" value="UniProtKB-KW"/>
</dbReference>
<dbReference type="InterPro" id="IPR032534">
    <property type="entry name" value="EcxA_zinc-bd"/>
</dbReference>
<keyword evidence="3" id="KW-0482">Metalloprotease</keyword>
<dbReference type="Pfam" id="PF16313">
    <property type="entry name" value="DUF4953"/>
    <property type="match status" value="1"/>
</dbReference>
<dbReference type="Gene3D" id="3.40.390.10">
    <property type="entry name" value="Collagenase (Catalytic Domain)"/>
    <property type="match status" value="1"/>
</dbReference>
<evidence type="ECO:0000256" key="1">
    <source>
        <dbReference type="SAM" id="SignalP"/>
    </source>
</evidence>
<feature type="chain" id="PRO_5047471792" evidence="1">
    <location>
        <begin position="18"/>
        <end position="739"/>
    </location>
</feature>
<organism evidence="3 4">
    <name type="scientific">Pendulispora brunnea</name>
    <dbReference type="NCBI Taxonomy" id="2905690"/>
    <lineage>
        <taxon>Bacteria</taxon>
        <taxon>Pseudomonadati</taxon>
        <taxon>Myxococcota</taxon>
        <taxon>Myxococcia</taxon>
        <taxon>Myxococcales</taxon>
        <taxon>Sorangiineae</taxon>
        <taxon>Pendulisporaceae</taxon>
        <taxon>Pendulispora</taxon>
    </lineage>
</organism>
<dbReference type="InterPro" id="IPR024079">
    <property type="entry name" value="MetalloPept_cat_dom_sf"/>
</dbReference>
<dbReference type="RefSeq" id="WP_394845958.1">
    <property type="nucleotide sequence ID" value="NZ_CP089982.1"/>
</dbReference>
<gene>
    <name evidence="3" type="ORF">LZC95_00660</name>
</gene>
<evidence type="ECO:0000313" key="4">
    <source>
        <dbReference type="Proteomes" id="UP001379533"/>
    </source>
</evidence>
<keyword evidence="3" id="KW-0378">Hydrolase</keyword>
<dbReference type="PANTHER" id="PTHR38478:SF1">
    <property type="entry name" value="ZINC DEPENDENT METALLOPROTEASE DOMAIN LIPOPROTEIN"/>
    <property type="match status" value="1"/>
</dbReference>
<reference evidence="3 4" key="1">
    <citation type="submission" date="2021-12" db="EMBL/GenBank/DDBJ databases">
        <title>Discovery of the Pendulisporaceae a myxobacterial family with distinct sporulation behavior and unique specialized metabolism.</title>
        <authorList>
            <person name="Garcia R."/>
            <person name="Popoff A."/>
            <person name="Bader C.D."/>
            <person name="Loehr J."/>
            <person name="Walesch S."/>
            <person name="Walt C."/>
            <person name="Boldt J."/>
            <person name="Bunk B."/>
            <person name="Haeckl F.J.F.P.J."/>
            <person name="Gunesch A.P."/>
            <person name="Birkelbach J."/>
            <person name="Nuebel U."/>
            <person name="Pietschmann T."/>
            <person name="Bach T."/>
            <person name="Mueller R."/>
        </authorList>
    </citation>
    <scope>NUCLEOTIDE SEQUENCE [LARGE SCALE GENOMIC DNA]</scope>
    <source>
        <strain evidence="3 4">MSr12523</strain>
    </source>
</reference>
<dbReference type="Proteomes" id="UP001379533">
    <property type="component" value="Chromosome"/>
</dbReference>
<accession>A0ABZ2K9N0</accession>
<keyword evidence="4" id="KW-1185">Reference proteome</keyword>
<name>A0ABZ2K9N0_9BACT</name>
<feature type="signal peptide" evidence="1">
    <location>
        <begin position="1"/>
        <end position="17"/>
    </location>
</feature>
<evidence type="ECO:0000313" key="3">
    <source>
        <dbReference type="EMBL" id="WXA95351.1"/>
    </source>
</evidence>
<keyword evidence="1" id="KW-0732">Signal</keyword>
<evidence type="ECO:0000259" key="2">
    <source>
        <dbReference type="Pfam" id="PF16313"/>
    </source>
</evidence>
<dbReference type="PANTHER" id="PTHR38478">
    <property type="entry name" value="PEPTIDASE M1A AND M12B"/>
    <property type="match status" value="1"/>
</dbReference>